<evidence type="ECO:0000313" key="1">
    <source>
        <dbReference type="EMBL" id="MDN4015251.1"/>
    </source>
</evidence>
<dbReference type="RefSeq" id="WP_290343778.1">
    <property type="nucleotide sequence ID" value="NZ_JAUHGV010000203.1"/>
</dbReference>
<evidence type="ECO:0000313" key="2">
    <source>
        <dbReference type="Proteomes" id="UP001225933"/>
    </source>
</evidence>
<protein>
    <submittedName>
        <fullName evidence="1">Uncharacterized protein</fullName>
    </submittedName>
</protein>
<dbReference type="SUPFAM" id="SSF51905">
    <property type="entry name" value="FAD/NAD(P)-binding domain"/>
    <property type="match status" value="1"/>
</dbReference>
<dbReference type="EMBL" id="JAUHGV010000203">
    <property type="protein sequence ID" value="MDN4015251.1"/>
    <property type="molecule type" value="Genomic_DNA"/>
</dbReference>
<feature type="non-terminal residue" evidence="1">
    <location>
        <position position="88"/>
    </location>
</feature>
<proteinExistence type="predicted"/>
<feature type="non-terminal residue" evidence="1">
    <location>
        <position position="1"/>
    </location>
</feature>
<dbReference type="Proteomes" id="UP001225933">
    <property type="component" value="Unassembled WGS sequence"/>
</dbReference>
<name>A0AAJ1R6Z3_9FLAO</name>
<dbReference type="AlphaFoldDB" id="A0AAJ1R6Z3"/>
<dbReference type="Gene3D" id="3.50.50.60">
    <property type="entry name" value="FAD/NAD(P)-binding domain"/>
    <property type="match status" value="1"/>
</dbReference>
<sequence>TRVTEIARDGGSDTDRRPWTLVAEDGERYGPFDVVLLTPPAPQTAELLRATDWADDRLDRLRDAVEAVPYRTIRTVVLHYPFRESYPW</sequence>
<comment type="caution">
    <text evidence="1">The sequence shown here is derived from an EMBL/GenBank/DDBJ whole genome shotgun (WGS) entry which is preliminary data.</text>
</comment>
<reference evidence="1" key="1">
    <citation type="submission" date="2023-06" db="EMBL/GenBank/DDBJ databases">
        <title>Two Chryseobacterium gambrini strains from China.</title>
        <authorList>
            <person name="Zeng J."/>
            <person name="Wu Y."/>
        </authorList>
    </citation>
    <scope>NUCLEOTIDE SEQUENCE</scope>
    <source>
        <strain evidence="1">SQ219</strain>
    </source>
</reference>
<organism evidence="1 2">
    <name type="scientific">Chryseobacterium gambrini</name>
    <dbReference type="NCBI Taxonomy" id="373672"/>
    <lineage>
        <taxon>Bacteria</taxon>
        <taxon>Pseudomonadati</taxon>
        <taxon>Bacteroidota</taxon>
        <taxon>Flavobacteriia</taxon>
        <taxon>Flavobacteriales</taxon>
        <taxon>Weeksellaceae</taxon>
        <taxon>Chryseobacterium group</taxon>
        <taxon>Chryseobacterium</taxon>
    </lineage>
</organism>
<accession>A0AAJ1R6Z3</accession>
<dbReference type="Gene3D" id="3.90.660.10">
    <property type="match status" value="1"/>
</dbReference>
<gene>
    <name evidence="1" type="ORF">QX233_22645</name>
</gene>
<dbReference type="InterPro" id="IPR036188">
    <property type="entry name" value="FAD/NAD-bd_sf"/>
</dbReference>